<proteinExistence type="predicted"/>
<feature type="compositionally biased region" description="Acidic residues" evidence="8">
    <location>
        <begin position="815"/>
        <end position="830"/>
    </location>
</feature>
<evidence type="ECO:0000313" key="11">
    <source>
        <dbReference type="EMBL" id="KAK4134219.1"/>
    </source>
</evidence>
<dbReference type="InterPro" id="IPR002483">
    <property type="entry name" value="PWI_dom"/>
</dbReference>
<evidence type="ECO:0000256" key="4">
    <source>
        <dbReference type="ARBA" id="ARBA00022884"/>
    </source>
</evidence>
<evidence type="ECO:0000256" key="7">
    <source>
        <dbReference type="PROSITE-ProRule" id="PRU00723"/>
    </source>
</evidence>
<evidence type="ECO:0000259" key="9">
    <source>
        <dbReference type="PROSITE" id="PS50102"/>
    </source>
</evidence>
<name>A0AAN6UK40_9PEZI</name>
<feature type="compositionally biased region" description="Low complexity" evidence="8">
    <location>
        <begin position="784"/>
        <end position="796"/>
    </location>
</feature>
<keyword evidence="4 6" id="KW-0694">RNA-binding</keyword>
<feature type="compositionally biased region" description="Basic and acidic residues" evidence="8">
    <location>
        <begin position="525"/>
        <end position="538"/>
    </location>
</feature>
<evidence type="ECO:0000313" key="12">
    <source>
        <dbReference type="Proteomes" id="UP001304895"/>
    </source>
</evidence>
<dbReference type="SMART" id="SM00356">
    <property type="entry name" value="ZnF_C3H1"/>
    <property type="match status" value="1"/>
</dbReference>
<keyword evidence="1 7" id="KW-0479">Metal-binding</keyword>
<feature type="region of interest" description="Disordered" evidence="8">
    <location>
        <begin position="721"/>
        <end position="830"/>
    </location>
</feature>
<keyword evidence="3 7" id="KW-0862">Zinc</keyword>
<dbReference type="Proteomes" id="UP001304895">
    <property type="component" value="Unassembled WGS sequence"/>
</dbReference>
<dbReference type="Pfam" id="PF00076">
    <property type="entry name" value="RRM_1"/>
    <property type="match status" value="1"/>
</dbReference>
<dbReference type="GO" id="GO:0008270">
    <property type="term" value="F:zinc ion binding"/>
    <property type="evidence" value="ECO:0007669"/>
    <property type="project" value="UniProtKB-KW"/>
</dbReference>
<dbReference type="PANTHER" id="PTHR14398:SF0">
    <property type="entry name" value="ZINC FINGER PROTEIN SWM"/>
    <property type="match status" value="1"/>
</dbReference>
<feature type="region of interest" description="Disordered" evidence="8">
    <location>
        <begin position="525"/>
        <end position="561"/>
    </location>
</feature>
<feature type="domain" description="C3H1-type" evidence="10">
    <location>
        <begin position="251"/>
        <end position="279"/>
    </location>
</feature>
<feature type="region of interest" description="Disordered" evidence="8">
    <location>
        <begin position="581"/>
        <end position="613"/>
    </location>
</feature>
<feature type="domain" description="RRM" evidence="9">
    <location>
        <begin position="367"/>
        <end position="439"/>
    </location>
</feature>
<feature type="compositionally biased region" description="Polar residues" evidence="8">
    <location>
        <begin position="549"/>
        <end position="560"/>
    </location>
</feature>
<dbReference type="SMART" id="SM00360">
    <property type="entry name" value="RRM"/>
    <property type="match status" value="1"/>
</dbReference>
<dbReference type="Gene3D" id="1.20.1390.10">
    <property type="entry name" value="PWI domain"/>
    <property type="match status" value="1"/>
</dbReference>
<reference evidence="11" key="1">
    <citation type="journal article" date="2023" name="Mol. Phylogenet. Evol.">
        <title>Genome-scale phylogeny and comparative genomics of the fungal order Sordariales.</title>
        <authorList>
            <person name="Hensen N."/>
            <person name="Bonometti L."/>
            <person name="Westerberg I."/>
            <person name="Brannstrom I.O."/>
            <person name="Guillou S."/>
            <person name="Cros-Aarteil S."/>
            <person name="Calhoun S."/>
            <person name="Haridas S."/>
            <person name="Kuo A."/>
            <person name="Mondo S."/>
            <person name="Pangilinan J."/>
            <person name="Riley R."/>
            <person name="LaButti K."/>
            <person name="Andreopoulos B."/>
            <person name="Lipzen A."/>
            <person name="Chen C."/>
            <person name="Yan M."/>
            <person name="Daum C."/>
            <person name="Ng V."/>
            <person name="Clum A."/>
            <person name="Steindorff A."/>
            <person name="Ohm R.A."/>
            <person name="Martin F."/>
            <person name="Silar P."/>
            <person name="Natvig D.O."/>
            <person name="Lalanne C."/>
            <person name="Gautier V."/>
            <person name="Ament-Velasquez S.L."/>
            <person name="Kruys A."/>
            <person name="Hutchinson M.I."/>
            <person name="Powell A.J."/>
            <person name="Barry K."/>
            <person name="Miller A.N."/>
            <person name="Grigoriev I.V."/>
            <person name="Debuchy R."/>
            <person name="Gladieux P."/>
            <person name="Hiltunen Thoren M."/>
            <person name="Johannesson H."/>
        </authorList>
    </citation>
    <scope>NUCLEOTIDE SEQUENCE</scope>
    <source>
        <strain evidence="11">CBS 123565</strain>
    </source>
</reference>
<dbReference type="SUPFAM" id="SSF54928">
    <property type="entry name" value="RNA-binding domain, RBD"/>
    <property type="match status" value="1"/>
</dbReference>
<evidence type="ECO:0000256" key="8">
    <source>
        <dbReference type="SAM" id="MobiDB-lite"/>
    </source>
</evidence>
<evidence type="ECO:0000256" key="3">
    <source>
        <dbReference type="ARBA" id="ARBA00022833"/>
    </source>
</evidence>
<dbReference type="Gene3D" id="3.30.70.330">
    <property type="match status" value="1"/>
</dbReference>
<dbReference type="PANTHER" id="PTHR14398">
    <property type="entry name" value="RNA RECOGNITION RRM/RNP DOMAIN"/>
    <property type="match status" value="1"/>
</dbReference>
<keyword evidence="2 7" id="KW-0863">Zinc-finger</keyword>
<dbReference type="CDD" id="cd22249">
    <property type="entry name" value="UDM1_RNF168_RNF169-like"/>
    <property type="match status" value="1"/>
</dbReference>
<dbReference type="PROSITE" id="PS50102">
    <property type="entry name" value="RRM"/>
    <property type="match status" value="1"/>
</dbReference>
<sequence length="830" mass="89246">MLFPEEHSQHLKTWIVKRLENTSDADADVLADYVLALLRHDGDVGDVRKLCEDEIPDFLKEDSSVFVSDVFEAIAYRSYLPGGPPPPSKIAALQAAAAAAAAAAPPVASSFYDDVPASFVPPYQQPFQNGSRKRGYNDWDDPNAQNGRDGAGFGGRNPKQPRRGAYGGRGGRSEDPSSYRGSASGLPAFPAAFPAAFPLPGQLPGQGPPAASTAGYFDPSGATMDAMFGMGLAAGHPMPELFSHDRNQAPPRRRARCRDWEKKGYCQRGSNCMFEHSNDPVYPHLSGPPFGSMQSLPQPPAVEEYDPANALMTGLFNGAGPIQGQLPPAHDGGQHPRHKGGRQHNRQRRGDKAAFSADGPVHDRTKSTIVVENIPEESFEEDRVKDFFSQFGSVVEVSMKPYKRLAIVKFDSWNSANAAYHSPKVIFDNRFVKVFWFKEDESAQPGSTPRGGPPKKMHTSNGLPSAGAADSGSQPDLDMEEFAKQQEARQRAYEEKTKRREELERQQQELEKRQKELIAKQREERAKLDAKLQRDGSKSGDGADGGNEDGSSSPKPMNQSEALRAQLAALEAEARQMGLDPDAMADAPAPWPTRGGGYGRGRGRAGAAPNWRGAPYTPRGFRGGARGRANVHAAYAAYSLDNRPKKVVLTGLDFTVSEKDETLRQYLFGIGEFTDIQTTPAATEITFKDRKTAEKFFNSVLLNNKEIPGLDAVELAWAGSNGSAGSVPTTPGTTTSPPTTTTTTTTTTNPRTPAAATSTFGGGPKGSRAPTEAAHRNGNTGSSAAAAAAAAAAAVAGSGDDKDVHIQLERPADQNEMDYEIADEDQWGGY</sequence>
<gene>
    <name evidence="11" type="ORF">BT67DRAFT_442124</name>
</gene>
<dbReference type="PROSITE" id="PS50103">
    <property type="entry name" value="ZF_C3H1"/>
    <property type="match status" value="1"/>
</dbReference>
<feature type="compositionally biased region" description="Low complexity" evidence="8">
    <location>
        <begin position="723"/>
        <end position="759"/>
    </location>
</feature>
<evidence type="ECO:0000256" key="6">
    <source>
        <dbReference type="PROSITE-ProRule" id="PRU00176"/>
    </source>
</evidence>
<dbReference type="InterPro" id="IPR000504">
    <property type="entry name" value="RRM_dom"/>
</dbReference>
<dbReference type="InterPro" id="IPR036855">
    <property type="entry name" value="Znf_CCCH_sf"/>
</dbReference>
<dbReference type="InterPro" id="IPR035979">
    <property type="entry name" value="RBD_domain_sf"/>
</dbReference>
<dbReference type="GO" id="GO:0005634">
    <property type="term" value="C:nucleus"/>
    <property type="evidence" value="ECO:0007669"/>
    <property type="project" value="TreeGrafter"/>
</dbReference>
<dbReference type="SUPFAM" id="SSF90229">
    <property type="entry name" value="CCCH zinc finger"/>
    <property type="match status" value="1"/>
</dbReference>
<dbReference type="Pfam" id="PF01480">
    <property type="entry name" value="PWI"/>
    <property type="match status" value="1"/>
</dbReference>
<feature type="compositionally biased region" description="Basic and acidic residues" evidence="8">
    <location>
        <begin position="799"/>
        <end position="813"/>
    </location>
</feature>
<reference evidence="11" key="2">
    <citation type="submission" date="2023-05" db="EMBL/GenBank/DDBJ databases">
        <authorList>
            <consortium name="Lawrence Berkeley National Laboratory"/>
            <person name="Steindorff A."/>
            <person name="Hensen N."/>
            <person name="Bonometti L."/>
            <person name="Westerberg I."/>
            <person name="Brannstrom I.O."/>
            <person name="Guillou S."/>
            <person name="Cros-Aarteil S."/>
            <person name="Calhoun S."/>
            <person name="Haridas S."/>
            <person name="Kuo A."/>
            <person name="Mondo S."/>
            <person name="Pangilinan J."/>
            <person name="Riley R."/>
            <person name="Labutti K."/>
            <person name="Andreopoulos B."/>
            <person name="Lipzen A."/>
            <person name="Chen C."/>
            <person name="Yanf M."/>
            <person name="Daum C."/>
            <person name="Ng V."/>
            <person name="Clum A."/>
            <person name="Ohm R."/>
            <person name="Martin F."/>
            <person name="Silar P."/>
            <person name="Natvig D."/>
            <person name="Lalanne C."/>
            <person name="Gautier V."/>
            <person name="Ament-Velasquez S.L."/>
            <person name="Kruys A."/>
            <person name="Hutchinson M.I."/>
            <person name="Powell A.J."/>
            <person name="Barry K."/>
            <person name="Miller A.N."/>
            <person name="Grigoriev I.V."/>
            <person name="Debuchy R."/>
            <person name="Gladieux P."/>
            <person name="Thoren M.H."/>
            <person name="Johannesson H."/>
        </authorList>
    </citation>
    <scope>NUCLEOTIDE SEQUENCE</scope>
    <source>
        <strain evidence="11">CBS 123565</strain>
    </source>
</reference>
<evidence type="ECO:0000256" key="1">
    <source>
        <dbReference type="ARBA" id="ARBA00022723"/>
    </source>
</evidence>
<dbReference type="EMBL" id="MU853409">
    <property type="protein sequence ID" value="KAK4134219.1"/>
    <property type="molecule type" value="Genomic_DNA"/>
</dbReference>
<dbReference type="GO" id="GO:0003723">
    <property type="term" value="F:RNA binding"/>
    <property type="evidence" value="ECO:0007669"/>
    <property type="project" value="UniProtKB-UniRule"/>
</dbReference>
<organism evidence="11 12">
    <name type="scientific">Trichocladium antarcticum</name>
    <dbReference type="NCBI Taxonomy" id="1450529"/>
    <lineage>
        <taxon>Eukaryota</taxon>
        <taxon>Fungi</taxon>
        <taxon>Dikarya</taxon>
        <taxon>Ascomycota</taxon>
        <taxon>Pezizomycotina</taxon>
        <taxon>Sordariomycetes</taxon>
        <taxon>Sordariomycetidae</taxon>
        <taxon>Sordariales</taxon>
        <taxon>Chaetomiaceae</taxon>
        <taxon>Trichocladium</taxon>
    </lineage>
</organism>
<protein>
    <recommendedName>
        <fullName evidence="13">CCCH zinc finger and RRM domain-containing protein</fullName>
    </recommendedName>
</protein>
<feature type="region of interest" description="Disordered" evidence="8">
    <location>
        <begin position="318"/>
        <end position="360"/>
    </location>
</feature>
<keyword evidence="12" id="KW-1185">Reference proteome</keyword>
<dbReference type="FunFam" id="1.20.1390.10:FF:000007">
    <property type="entry name" value="CCCH zinc finger and RRM domain protein"/>
    <property type="match status" value="1"/>
</dbReference>
<dbReference type="InterPro" id="IPR045137">
    <property type="entry name" value="RBM26/27"/>
</dbReference>
<evidence type="ECO:0000259" key="10">
    <source>
        <dbReference type="PROSITE" id="PS50103"/>
    </source>
</evidence>
<evidence type="ECO:0000256" key="2">
    <source>
        <dbReference type="ARBA" id="ARBA00022771"/>
    </source>
</evidence>
<accession>A0AAN6UK40</accession>
<evidence type="ECO:0000256" key="5">
    <source>
        <dbReference type="ARBA" id="ARBA00043866"/>
    </source>
</evidence>
<dbReference type="InterPro" id="IPR012677">
    <property type="entry name" value="Nucleotide-bd_a/b_plait_sf"/>
</dbReference>
<feature type="compositionally biased region" description="Basic residues" evidence="8">
    <location>
        <begin position="335"/>
        <end position="349"/>
    </location>
</feature>
<dbReference type="InterPro" id="IPR000571">
    <property type="entry name" value="Znf_CCCH"/>
</dbReference>
<feature type="region of interest" description="Disordered" evidence="8">
    <location>
        <begin position="442"/>
        <end position="507"/>
    </location>
</feature>
<comment type="function">
    <text evidence="5">May be involved in the turnover of nuclear polyadenylated (pA+) RNA.</text>
</comment>
<dbReference type="Pfam" id="PF00642">
    <property type="entry name" value="zf-CCCH"/>
    <property type="match status" value="1"/>
</dbReference>
<comment type="caution">
    <text evidence="11">The sequence shown here is derived from an EMBL/GenBank/DDBJ whole genome shotgun (WGS) entry which is preliminary data.</text>
</comment>
<dbReference type="CDD" id="cd12257">
    <property type="entry name" value="RRM1_RBM26_like"/>
    <property type="match status" value="1"/>
</dbReference>
<dbReference type="FunFam" id="3.30.70.330:FF:000647">
    <property type="entry name" value="CCCH zinc finger and RRM domain protein"/>
    <property type="match status" value="1"/>
</dbReference>
<dbReference type="AlphaFoldDB" id="A0AAN6UK40"/>
<feature type="region of interest" description="Disordered" evidence="8">
    <location>
        <begin position="122"/>
        <end position="185"/>
    </location>
</feature>
<evidence type="ECO:0008006" key="13">
    <source>
        <dbReference type="Google" id="ProtNLM"/>
    </source>
</evidence>
<feature type="zinc finger region" description="C3H1-type" evidence="7">
    <location>
        <begin position="251"/>
        <end position="279"/>
    </location>
</feature>
<feature type="compositionally biased region" description="Basic and acidic residues" evidence="8">
    <location>
        <begin position="481"/>
        <end position="507"/>
    </location>
</feature>